<evidence type="ECO:0000313" key="2">
    <source>
        <dbReference type="Proteomes" id="UP001259832"/>
    </source>
</evidence>
<keyword evidence="2" id="KW-1185">Reference proteome</keyword>
<comment type="caution">
    <text evidence="1">The sequence shown here is derived from an EMBL/GenBank/DDBJ whole genome shotgun (WGS) entry which is preliminary data.</text>
</comment>
<proteinExistence type="predicted"/>
<evidence type="ECO:0000313" key="1">
    <source>
        <dbReference type="EMBL" id="KAK1931022.1"/>
    </source>
</evidence>
<sequence>MQVPLLPSSIDLGLNFACKSQNELDEEDFKRDGLTGRGSSASLLPVGLESCGACEPGTLLRFGILEDVCSYTHWEFSTD</sequence>
<organism evidence="1 2">
    <name type="scientific">Phytophthora citrophthora</name>
    <dbReference type="NCBI Taxonomy" id="4793"/>
    <lineage>
        <taxon>Eukaryota</taxon>
        <taxon>Sar</taxon>
        <taxon>Stramenopiles</taxon>
        <taxon>Oomycota</taxon>
        <taxon>Peronosporomycetes</taxon>
        <taxon>Peronosporales</taxon>
        <taxon>Peronosporaceae</taxon>
        <taxon>Phytophthora</taxon>
    </lineage>
</organism>
<dbReference type="AlphaFoldDB" id="A0AAD9G2Y6"/>
<accession>A0AAD9G2Y6</accession>
<gene>
    <name evidence="1" type="ORF">P3T76_013611</name>
</gene>
<reference evidence="1" key="1">
    <citation type="submission" date="2023-08" db="EMBL/GenBank/DDBJ databases">
        <title>Reference Genome Resource for the Citrus Pathogen Phytophthora citrophthora.</title>
        <authorList>
            <person name="Moller H."/>
            <person name="Coetzee B."/>
            <person name="Rose L.J."/>
            <person name="Van Niekerk J.M."/>
        </authorList>
    </citation>
    <scope>NUCLEOTIDE SEQUENCE</scope>
    <source>
        <strain evidence="1">STE-U-9442</strain>
    </source>
</reference>
<dbReference type="Proteomes" id="UP001259832">
    <property type="component" value="Unassembled WGS sequence"/>
</dbReference>
<name>A0AAD9G2Y6_9STRA</name>
<dbReference type="EMBL" id="JASMQC010000036">
    <property type="protein sequence ID" value="KAK1931022.1"/>
    <property type="molecule type" value="Genomic_DNA"/>
</dbReference>
<protein>
    <submittedName>
        <fullName evidence="1">Uncharacterized protein</fullName>
    </submittedName>
</protein>